<feature type="chain" id="PRO_5039177503" evidence="1">
    <location>
        <begin position="37"/>
        <end position="390"/>
    </location>
</feature>
<comment type="caution">
    <text evidence="2">The sequence shown here is derived from an EMBL/GenBank/DDBJ whole genome shotgun (WGS) entry which is preliminary data.</text>
</comment>
<evidence type="ECO:0000313" key="2">
    <source>
        <dbReference type="EMBL" id="MBL0003118.1"/>
    </source>
</evidence>
<reference evidence="2" key="1">
    <citation type="submission" date="2020-10" db="EMBL/GenBank/DDBJ databases">
        <title>Connecting structure to function with the recovery of over 1000 high-quality activated sludge metagenome-assembled genomes encoding full-length rRNA genes using long-read sequencing.</title>
        <authorList>
            <person name="Singleton C.M."/>
            <person name="Petriglieri F."/>
            <person name="Kristensen J.M."/>
            <person name="Kirkegaard R.H."/>
            <person name="Michaelsen T.Y."/>
            <person name="Andersen M.H."/>
            <person name="Karst S.M."/>
            <person name="Dueholm M.S."/>
            <person name="Nielsen P.H."/>
            <person name="Albertsen M."/>
        </authorList>
    </citation>
    <scope>NUCLEOTIDE SEQUENCE</scope>
    <source>
        <strain evidence="2">Ribe_18-Q3-R11-54_MAXAC.001</strain>
    </source>
</reference>
<organism evidence="2 3">
    <name type="scientific">Candidatus Phosphoribacter hodrii</name>
    <dbReference type="NCBI Taxonomy" id="2953743"/>
    <lineage>
        <taxon>Bacteria</taxon>
        <taxon>Bacillati</taxon>
        <taxon>Actinomycetota</taxon>
        <taxon>Actinomycetes</taxon>
        <taxon>Micrococcales</taxon>
        <taxon>Dermatophilaceae</taxon>
        <taxon>Candidatus Phosphoribacter</taxon>
    </lineage>
</organism>
<dbReference type="SUPFAM" id="SSF63829">
    <property type="entry name" value="Calcium-dependent phosphotriesterase"/>
    <property type="match status" value="1"/>
</dbReference>
<dbReference type="Proteomes" id="UP000886632">
    <property type="component" value="Unassembled WGS sequence"/>
</dbReference>
<protein>
    <submittedName>
        <fullName evidence="2">ScyD/ScyE family protein</fullName>
    </submittedName>
</protein>
<dbReference type="AlphaFoldDB" id="A0A9D7XTR7"/>
<evidence type="ECO:0000313" key="3">
    <source>
        <dbReference type="Proteomes" id="UP000886632"/>
    </source>
</evidence>
<feature type="signal peptide" evidence="1">
    <location>
        <begin position="1"/>
        <end position="36"/>
    </location>
</feature>
<proteinExistence type="predicted"/>
<sequence>MNSPNSVARRVRRALVPLLGSTALVATMVAAPTATADEHWKVVASGLDNPRHLSVGPKGDLFVAEAGRGGGGPCIDSPEGGDSCFGRTGAITRVSLDKGKGKKKGKQERVLSKLPSHAVEGGAQAIGPHDVIVEGSKKLVFTVGLGANPDVRTLPGNKPFKDMGTLRSATIGSKRTTLIADIAKHEARKNPIHDPDSNPVGFIRHGSDYVVADAGGNTLVEVSKRGRTKTLAVFEDQLAFAPPFLGLPPGTQIPSQAVPTSVVKGPGGALYVSQLTGFPFEKGLAKVYKVDRQGAISVYASGLTNVTDLAFGPGNVLYAVQLVTEGLLTAETTGPLGSVVAIPKGGGDSHAVVAANLFAPYGIAINGKTAYVTTGSVAPGAGQVVAIPLR</sequence>
<dbReference type="EMBL" id="JADKGK010000009">
    <property type="protein sequence ID" value="MBL0003118.1"/>
    <property type="molecule type" value="Genomic_DNA"/>
</dbReference>
<evidence type="ECO:0000256" key="1">
    <source>
        <dbReference type="SAM" id="SignalP"/>
    </source>
</evidence>
<name>A0A9D7XTR7_9MICO</name>
<dbReference type="NCBIfam" id="NF033206">
    <property type="entry name" value="ScyE_fam"/>
    <property type="match status" value="1"/>
</dbReference>
<gene>
    <name evidence="2" type="ORF">IPP00_03730</name>
</gene>
<accession>A0A9D7XTR7</accession>
<keyword evidence="1" id="KW-0732">Signal</keyword>
<dbReference type="InterPro" id="IPR048031">
    <property type="entry name" value="ScyD/ScyE-like"/>
</dbReference>